<sequence length="138" mass="15776">MALVPHLEAWMARESGIGSMTFHLTQVFTGHGCFADFLLRIGKRIDSTCDFCGDEDGVYHVLRECPLWDWQKILLKKQLKLSRDFTLGDVVEAILQSGANWRAFSSFVEEAMRDKEEEERRRERAVTSSTSDGDDEAE</sequence>
<evidence type="ECO:0000256" key="1">
    <source>
        <dbReference type="SAM" id="MobiDB-lite"/>
    </source>
</evidence>
<organism evidence="2 3">
    <name type="scientific">Lasius platythorax</name>
    <dbReference type="NCBI Taxonomy" id="488582"/>
    <lineage>
        <taxon>Eukaryota</taxon>
        <taxon>Metazoa</taxon>
        <taxon>Ecdysozoa</taxon>
        <taxon>Arthropoda</taxon>
        <taxon>Hexapoda</taxon>
        <taxon>Insecta</taxon>
        <taxon>Pterygota</taxon>
        <taxon>Neoptera</taxon>
        <taxon>Endopterygota</taxon>
        <taxon>Hymenoptera</taxon>
        <taxon>Apocrita</taxon>
        <taxon>Aculeata</taxon>
        <taxon>Formicoidea</taxon>
        <taxon>Formicidae</taxon>
        <taxon>Formicinae</taxon>
        <taxon>Lasius</taxon>
        <taxon>Lasius</taxon>
    </lineage>
</organism>
<proteinExistence type="predicted"/>
<evidence type="ECO:0008006" key="4">
    <source>
        <dbReference type="Google" id="ProtNLM"/>
    </source>
</evidence>
<keyword evidence="3" id="KW-1185">Reference proteome</keyword>
<feature type="region of interest" description="Disordered" evidence="1">
    <location>
        <begin position="114"/>
        <end position="138"/>
    </location>
</feature>
<evidence type="ECO:0000313" key="3">
    <source>
        <dbReference type="Proteomes" id="UP001497644"/>
    </source>
</evidence>
<dbReference type="EMBL" id="OZ034828">
    <property type="protein sequence ID" value="CAL1684055.1"/>
    <property type="molecule type" value="Genomic_DNA"/>
</dbReference>
<evidence type="ECO:0000313" key="2">
    <source>
        <dbReference type="EMBL" id="CAL1684055.1"/>
    </source>
</evidence>
<reference evidence="2" key="1">
    <citation type="submission" date="2024-04" db="EMBL/GenBank/DDBJ databases">
        <authorList>
            <consortium name="Molecular Ecology Group"/>
        </authorList>
    </citation>
    <scope>NUCLEOTIDE SEQUENCE</scope>
</reference>
<feature type="compositionally biased region" description="Basic and acidic residues" evidence="1">
    <location>
        <begin position="114"/>
        <end position="125"/>
    </location>
</feature>
<protein>
    <recommendedName>
        <fullName evidence="4">Reverse transcriptase</fullName>
    </recommendedName>
</protein>
<gene>
    <name evidence="2" type="ORF">LPLAT_LOCUS9761</name>
</gene>
<dbReference type="AlphaFoldDB" id="A0AAV2NXI8"/>
<accession>A0AAV2NXI8</accession>
<name>A0AAV2NXI8_9HYME</name>
<dbReference type="Proteomes" id="UP001497644">
    <property type="component" value="Chromosome 5"/>
</dbReference>